<comment type="caution">
    <text evidence="4">The sequence shown here is derived from an EMBL/GenBank/DDBJ whole genome shotgun (WGS) entry which is preliminary data.</text>
</comment>
<dbReference type="Pfam" id="PF01979">
    <property type="entry name" value="Amidohydro_1"/>
    <property type="match status" value="1"/>
</dbReference>
<dbReference type="RefSeq" id="WP_311592907.1">
    <property type="nucleotide sequence ID" value="NZ_JAVRHV010000002.1"/>
</dbReference>
<dbReference type="Gene3D" id="2.120.10.30">
    <property type="entry name" value="TolB, C-terminal domain"/>
    <property type="match status" value="3"/>
</dbReference>
<keyword evidence="5" id="KW-1185">Reference proteome</keyword>
<dbReference type="InterPro" id="IPR011059">
    <property type="entry name" value="Metal-dep_hydrolase_composite"/>
</dbReference>
<keyword evidence="2" id="KW-0732">Signal</keyword>
<evidence type="ECO:0000256" key="1">
    <source>
        <dbReference type="ARBA" id="ARBA00009820"/>
    </source>
</evidence>
<feature type="chain" id="PRO_5045567502" evidence="2">
    <location>
        <begin position="19"/>
        <end position="1094"/>
    </location>
</feature>
<gene>
    <name evidence="4" type="ORF">RM519_06785</name>
</gene>
<dbReference type="Proteomes" id="UP001252186">
    <property type="component" value="Unassembled WGS sequence"/>
</dbReference>
<feature type="domain" description="Amidohydrolase-related" evidence="3">
    <location>
        <begin position="982"/>
        <end position="1046"/>
    </location>
</feature>
<accession>A0ABU2Y589</accession>
<dbReference type="Pfam" id="PF07676">
    <property type="entry name" value="PD40"/>
    <property type="match status" value="3"/>
</dbReference>
<evidence type="ECO:0000313" key="4">
    <source>
        <dbReference type="EMBL" id="MDT0552945.1"/>
    </source>
</evidence>
<comment type="similarity">
    <text evidence="1">Belongs to the TolB family.</text>
</comment>
<protein>
    <submittedName>
        <fullName evidence="4">Amidohydrolase family protein</fullName>
    </submittedName>
</protein>
<sequence length="1094" mass="122800">MRSLIVLLSILTLQIGFAQENESKKDEKKEKWNVNNPHKDWTYKTFDLETDEGTWMNLDVSPNGKSIVFDLLGDIYTMPITGGEAKILRSGMAYEVQPKFSPNGKYISFTSDAEGGDNIWVMTADGKNAKSITKEKFRLLNNAVWTPDGESLVARKHFTSTRSLGAGEMWQYPLSGSAGLQLTKRKNDQQDVNDPTISPNGKYLYYAEDLYPGGFFQYNKDPNKQIYVIKQYNFKTGKTKQITGGPGGAARPVISRDGKLLAFVKRVRTKSVLYVHELETGKEWPVFDNLDKDQQEAWAVFGVYPHFSWTPDNKEIVLWAKGKIHKVHIETKSVANIPFSVNNKMKLAESHRVKRAVHQEEFTSKMIKNLQTSPDEKTIVFTALGHIYKKSLPNGKPKRVTDLTDFEAEPAFSPDGKSVVFTTWNDEDLGTIQKVNLDGSNLEKLTTIKGIYRTPAFDNSGTIITFRKEAGNGDQGYDYSKKTGIYIMDSNGENQKKISDSGEFPMFGPDNKRIYFQTGGSFMGGLTKRLKSIDLNGEKERTHFVSKLANRLVPSKDFKWISFIHLHKLYVAPFVHNGKEINLDGKTKSFKVETLSKKAGINLHWSYANDKVFWSLGGEYFSKNITNNLTDPFSETALGESSDGIEINLTSKADVPEGIIAFINARIITMNEDEIIENGTIVIKENKIVSIGTSNNVNIPSKAKVYDMEGKTIMPGIVDVHAHVGAFRNGLSTQKHWQFYANLAYGVTTSHDPSVNTAAAFTLEELQRSGLTVGPRMFSTGFILYGAEGDFKAVVNNLEDARFAIERTKAFGAYSVKSYNQPRREQRQQIMQAAKEFGVNVVPEGGSTFFANMSMIFDGHTGIEHNVPVAPLYKDVQTLWKNSETGYTPTLVVNYAGMSGEYYWYQKSNVWENSKLLSYTPRHVVDPRSRHRTMIPDEEYENGHILTSKSVSKLAELGVKVNVGAHGQLQGLGAHWELWMLQQGGMSNHEALKAATINGAWYLGMDEEIGSLEVGKLADLIVLDKNPLEEIQNTDSVKYTMINGRLYDTSTMNEIGNYDTKRSKFYWEKEGHNQGVPINLETNSFTIPTCSCHN</sequence>
<dbReference type="EMBL" id="JAVRHV010000002">
    <property type="protein sequence ID" value="MDT0552945.1"/>
    <property type="molecule type" value="Genomic_DNA"/>
</dbReference>
<reference evidence="4 5" key="1">
    <citation type="submission" date="2023-09" db="EMBL/GenBank/DDBJ databases">
        <authorList>
            <person name="Rey-Velasco X."/>
        </authorList>
    </citation>
    <scope>NUCLEOTIDE SEQUENCE [LARGE SCALE GENOMIC DNA]</scope>
    <source>
        <strain evidence="4 5">P050</strain>
    </source>
</reference>
<dbReference type="InterPro" id="IPR032466">
    <property type="entry name" value="Metal_Hydrolase"/>
</dbReference>
<feature type="signal peptide" evidence="2">
    <location>
        <begin position="1"/>
        <end position="18"/>
    </location>
</feature>
<dbReference type="SUPFAM" id="SSF51338">
    <property type="entry name" value="Composite domain of metallo-dependent hydrolases"/>
    <property type="match status" value="1"/>
</dbReference>
<dbReference type="SUPFAM" id="SSF82171">
    <property type="entry name" value="DPP6 N-terminal domain-like"/>
    <property type="match status" value="2"/>
</dbReference>
<dbReference type="PANTHER" id="PTHR36842:SF1">
    <property type="entry name" value="PROTEIN TOLB"/>
    <property type="match status" value="1"/>
</dbReference>
<dbReference type="Gene3D" id="1.20.58.520">
    <property type="entry name" value="Amidohydrolase"/>
    <property type="match status" value="1"/>
</dbReference>
<evidence type="ECO:0000256" key="2">
    <source>
        <dbReference type="SAM" id="SignalP"/>
    </source>
</evidence>
<evidence type="ECO:0000313" key="5">
    <source>
        <dbReference type="Proteomes" id="UP001252186"/>
    </source>
</evidence>
<dbReference type="InterPro" id="IPR011659">
    <property type="entry name" value="WD40"/>
</dbReference>
<dbReference type="SUPFAM" id="SSF51556">
    <property type="entry name" value="Metallo-dependent hydrolases"/>
    <property type="match status" value="1"/>
</dbReference>
<dbReference type="Gene3D" id="2.30.40.10">
    <property type="entry name" value="Urease, subunit C, domain 1"/>
    <property type="match status" value="1"/>
</dbReference>
<organism evidence="4 5">
    <name type="scientific">Urechidicola vernalis</name>
    <dbReference type="NCBI Taxonomy" id="3075600"/>
    <lineage>
        <taxon>Bacteria</taxon>
        <taxon>Pseudomonadati</taxon>
        <taxon>Bacteroidota</taxon>
        <taxon>Flavobacteriia</taxon>
        <taxon>Flavobacteriales</taxon>
        <taxon>Flavobacteriaceae</taxon>
        <taxon>Urechidicola</taxon>
    </lineage>
</organism>
<proteinExistence type="inferred from homology"/>
<dbReference type="Gene3D" id="3.30.110.90">
    <property type="entry name" value="Amidohydrolase"/>
    <property type="match status" value="1"/>
</dbReference>
<name>A0ABU2Y589_9FLAO</name>
<dbReference type="InterPro" id="IPR011042">
    <property type="entry name" value="6-blade_b-propeller_TolB-like"/>
</dbReference>
<dbReference type="InterPro" id="IPR006680">
    <property type="entry name" value="Amidohydro-rel"/>
</dbReference>
<dbReference type="Gene3D" id="3.40.50.10910">
    <property type="entry name" value="Amidohydrolase"/>
    <property type="match status" value="1"/>
</dbReference>
<dbReference type="PANTHER" id="PTHR36842">
    <property type="entry name" value="PROTEIN TOLB HOMOLOG"/>
    <property type="match status" value="1"/>
</dbReference>
<evidence type="ECO:0000259" key="3">
    <source>
        <dbReference type="Pfam" id="PF01979"/>
    </source>
</evidence>